<protein>
    <submittedName>
        <fullName evidence="1">Uncharacterized protein</fullName>
    </submittedName>
</protein>
<sequence>MSEREQNTRIRYKHEHIYVYQFEMENHSSWGGKRWGTQEYTLCTNYPDPNSKANRTLLESMLRTVYGHMPKSVKFLREKI</sequence>
<accession>A0A6J5NSD1</accession>
<reference evidence="1" key="1">
    <citation type="submission" date="2020-04" db="EMBL/GenBank/DDBJ databases">
        <authorList>
            <person name="Chiriac C."/>
            <person name="Salcher M."/>
            <person name="Ghai R."/>
            <person name="Kavagutti S V."/>
        </authorList>
    </citation>
    <scope>NUCLEOTIDE SEQUENCE</scope>
</reference>
<name>A0A6J5NSD1_9CAUD</name>
<organism evidence="1">
    <name type="scientific">uncultured Caudovirales phage</name>
    <dbReference type="NCBI Taxonomy" id="2100421"/>
    <lineage>
        <taxon>Viruses</taxon>
        <taxon>Duplodnaviria</taxon>
        <taxon>Heunggongvirae</taxon>
        <taxon>Uroviricota</taxon>
        <taxon>Caudoviricetes</taxon>
        <taxon>Peduoviridae</taxon>
        <taxon>Maltschvirus</taxon>
        <taxon>Maltschvirus maltsch</taxon>
    </lineage>
</organism>
<evidence type="ECO:0000313" key="1">
    <source>
        <dbReference type="EMBL" id="CAB4159988.1"/>
    </source>
</evidence>
<gene>
    <name evidence="1" type="ORF">UFOVP723_27</name>
</gene>
<dbReference type="EMBL" id="LR796697">
    <property type="protein sequence ID" value="CAB4159988.1"/>
    <property type="molecule type" value="Genomic_DNA"/>
</dbReference>
<proteinExistence type="predicted"/>